<dbReference type="Gene3D" id="3.30.559.10">
    <property type="entry name" value="Chloramphenicol acetyltransferase-like domain"/>
    <property type="match status" value="1"/>
</dbReference>
<dbReference type="PANTHER" id="PTHR45527">
    <property type="entry name" value="NONRIBOSOMAL PEPTIDE SYNTHETASE"/>
    <property type="match status" value="1"/>
</dbReference>
<dbReference type="Gene3D" id="3.40.50.980">
    <property type="match status" value="2"/>
</dbReference>
<dbReference type="RefSeq" id="WP_214613152.1">
    <property type="nucleotide sequence ID" value="NZ_JACATN010000006.1"/>
</dbReference>
<evidence type="ECO:0000256" key="4">
    <source>
        <dbReference type="ARBA" id="ARBA00022785"/>
    </source>
</evidence>
<dbReference type="Pfam" id="PF00501">
    <property type="entry name" value="AMP-binding"/>
    <property type="match status" value="1"/>
</dbReference>
<sequence>MMNEQKDTFLALTKSQSALWAGQKMHPNVPLHNVVYTFEITGDIDKMTFEKAFERLIETSDILRIIFSEERGIPNQTVRSEVDFSLEFIDLTHHQNNTTIDKWLHERTLKLMDISERVFDTALLKTGSNNYVWFLKLHHLVTDAVSNSILYRRMSSFYTSEITNTMAAVENFPSFSDYIKFEHEQSTTSVNNDSNKYWEERTKNLLEKPKLYGEKIDNSTAARRITLDLGTQRSQQLRELANRKEFKGWTEDLTLFNIFLTLYSSYIYRVSGQEKIAIGAPAHNRSTREFQKTAGLFIEVLPLVIDIENEDTFISLFNRIKIETNNYLRNARPGSATVQTNSSSNTILNFIHADFPDFNGFPTKTEWIHSDHIDSSHALRTHVYDMNNSGDFKIAFDINCNTFSDATAEEIPVHFLNLLDAFLRNSEQSIRKPGLLDTAPVDELLIEELSTPFKSVIQSFEENINNSPNSVALQFVNEILTYNILNKKANQLAHYLKTKGINEKSRIALHFNRGSDYVISVLAVLKTGAAFTPIASDQPVERVKYITSNSKSVLLLSQSDLISKIDIPDIGILDVQKESSIINEQPFTNLEIQPSPESLSYILYTSGSTGKPKGVLISQQALSNYIFWAKEAYHTNEKSIFPLFTSIGFDLTITSTFLPLVSGGRINVYKESVTGPDVSLLKVLDDNLVNYIKLTPSHLALFKEKELSTSYIHTMIVGGEELKSNLAKSIKKAFPNELKIYNEYGPTEATVGCIVAEYNESNHTKATVPIGLPISNMSAYVLDEYKNRVPKGVVGELHLSGLGLSDGYANDLSLTAEKFIENPFISDKKMYHTGDLARINKNGSFEYMGRSDEQVKLRGHRIELSDIESNLTEFSEIENCAVVLVESKKTTPEDEVVNCTKCGLPSNYPNTDFDEKGVCHLCTAFETYKDKTERYFKNDEQLVSLLTSKRESNPNYDCISLLSGGKDSTYVLARLINMGLKVLAFTMDNGYISEQAKANVDRIVKKLGVDHVYGHTPHMNEIFVDSLNQHHNVCNGCFKTIYTLSTKIALENNIPFIVTGLSRGQFFETRLTEELFWDEDLDTAKIDNTILEARKLYHQESDAVKRLLDVSIFDDESVFEKVEFVDFYRFSDVSLEEMLVYLKDKASWIRPTDTGRSTNCLINQVGIYVHKKDLGYSNYSFPYSWDVRLGHKTRDESLEEINEVIDEKEVLRIMDEIGYESSQPQWENNSKLVAYYTGKQDISIKEIQNFLAKQLPSYMLPTIYKHVDEMPLTKNGKVDKKGLKNLSAVQLAMNTTYSAPRNEIDELLEKIWVEVLQLNKVGIHDDFITLGGHSLAAIRVTARINEEIEYNFPLNKIFEMPTIAEYSNYIEETLKSLLEE</sequence>
<comment type="caution">
    <text evidence="6">The sequence shown here is derived from an EMBL/GenBank/DDBJ whole genome shotgun (WGS) entry which is preliminary data.</text>
</comment>
<dbReference type="Pfam" id="PF00668">
    <property type="entry name" value="Condensation"/>
    <property type="match status" value="1"/>
</dbReference>
<proteinExistence type="predicted"/>
<dbReference type="Pfam" id="PF00550">
    <property type="entry name" value="PP-binding"/>
    <property type="match status" value="1"/>
</dbReference>
<dbReference type="InterPro" id="IPR009081">
    <property type="entry name" value="PP-bd_ACP"/>
</dbReference>
<feature type="domain" description="Carrier" evidence="5">
    <location>
        <begin position="1299"/>
        <end position="1374"/>
    </location>
</feature>
<dbReference type="PIRSF" id="PIRSF001617">
    <property type="entry name" value="Alpha-AR"/>
    <property type="match status" value="1"/>
</dbReference>
<dbReference type="Gene3D" id="2.30.38.10">
    <property type="entry name" value="Luciferase, Domain 3"/>
    <property type="match status" value="1"/>
</dbReference>
<gene>
    <name evidence="6" type="ORF">HW347_18060</name>
</gene>
<dbReference type="InterPro" id="IPR001242">
    <property type="entry name" value="Condensation_dom"/>
</dbReference>
<evidence type="ECO:0000259" key="5">
    <source>
        <dbReference type="PROSITE" id="PS50075"/>
    </source>
</evidence>
<evidence type="ECO:0000313" key="7">
    <source>
        <dbReference type="Proteomes" id="UP000740413"/>
    </source>
</evidence>
<keyword evidence="7" id="KW-1185">Reference proteome</keyword>
<dbReference type="Gene3D" id="3.40.50.620">
    <property type="entry name" value="HUPs"/>
    <property type="match status" value="1"/>
</dbReference>
<reference evidence="7" key="1">
    <citation type="submission" date="2023-07" db="EMBL/GenBank/DDBJ databases">
        <title>Zobellia barbeyronii sp. nov., a new marine flavobacterium, isolated from green and red algae.</title>
        <authorList>
            <person name="Nedashkovskaya O.I."/>
            <person name="Otstavnykh N."/>
            <person name="Zhukova N."/>
            <person name="Guzev K."/>
            <person name="Chausova V."/>
            <person name="Tekutyeva L."/>
            <person name="Mikhailov V."/>
            <person name="Isaeva M."/>
        </authorList>
    </citation>
    <scope>NUCLEOTIDE SEQUENCE [LARGE SCALE GENOMIC DNA]</scope>
    <source>
        <strain evidence="7">KMM 6746</strain>
    </source>
</reference>
<dbReference type="Gene3D" id="1.10.1200.10">
    <property type="entry name" value="ACP-like"/>
    <property type="match status" value="1"/>
</dbReference>
<dbReference type="SUPFAM" id="SSF52777">
    <property type="entry name" value="CoA-dependent acyltransferases"/>
    <property type="match status" value="2"/>
</dbReference>
<dbReference type="PROSITE" id="PS50075">
    <property type="entry name" value="CARRIER"/>
    <property type="match status" value="1"/>
</dbReference>
<dbReference type="SUPFAM" id="SSF52402">
    <property type="entry name" value="Adenine nucleotide alpha hydrolases-like"/>
    <property type="match status" value="1"/>
</dbReference>
<dbReference type="PROSITE" id="PS00012">
    <property type="entry name" value="PHOSPHOPANTETHEINE"/>
    <property type="match status" value="1"/>
</dbReference>
<organism evidence="6 7">
    <name type="scientific">Zobellia barbeyronii</name>
    <dbReference type="NCBI Taxonomy" id="2748009"/>
    <lineage>
        <taxon>Bacteria</taxon>
        <taxon>Pseudomonadati</taxon>
        <taxon>Bacteroidota</taxon>
        <taxon>Flavobacteriia</taxon>
        <taxon>Flavobacteriales</taxon>
        <taxon>Flavobacteriaceae</taxon>
        <taxon>Zobellia</taxon>
    </lineage>
</organism>
<evidence type="ECO:0000313" key="6">
    <source>
        <dbReference type="EMBL" id="MBT2163181.1"/>
    </source>
</evidence>
<dbReference type="Gene3D" id="3.30.559.30">
    <property type="entry name" value="Nonribosomal peptide synthetase, condensation domain"/>
    <property type="match status" value="1"/>
</dbReference>
<evidence type="ECO:0000256" key="1">
    <source>
        <dbReference type="ARBA" id="ARBA00001957"/>
    </source>
</evidence>
<accession>A0ABS5WJQ6</accession>
<dbReference type="InterPro" id="IPR006162">
    <property type="entry name" value="Ppantetheine_attach_site"/>
</dbReference>
<evidence type="ECO:0000256" key="2">
    <source>
        <dbReference type="ARBA" id="ARBA00022450"/>
    </source>
</evidence>
<dbReference type="Proteomes" id="UP000740413">
    <property type="component" value="Unassembled WGS sequence"/>
</dbReference>
<keyword evidence="2" id="KW-0596">Phosphopantetheine</keyword>
<dbReference type="EMBL" id="JACATN010000006">
    <property type="protein sequence ID" value="MBT2163181.1"/>
    <property type="molecule type" value="Genomic_DNA"/>
</dbReference>
<dbReference type="PROSITE" id="PS00455">
    <property type="entry name" value="AMP_BINDING"/>
    <property type="match status" value="1"/>
</dbReference>
<dbReference type="InterPro" id="IPR000873">
    <property type="entry name" value="AMP-dep_synth/lig_dom"/>
</dbReference>
<protein>
    <submittedName>
        <fullName evidence="6">Amino acid adenylation domain-containing protein</fullName>
    </submittedName>
</protein>
<dbReference type="Gene3D" id="3.30.300.30">
    <property type="match status" value="2"/>
</dbReference>
<dbReference type="NCBIfam" id="TIGR01733">
    <property type="entry name" value="AA-adenyl-dom"/>
    <property type="match status" value="1"/>
</dbReference>
<dbReference type="InterPro" id="IPR018317">
    <property type="entry name" value="QueC"/>
</dbReference>
<dbReference type="SUPFAM" id="SSF56801">
    <property type="entry name" value="Acetyl-CoA synthetase-like"/>
    <property type="match status" value="1"/>
</dbReference>
<dbReference type="InterPro" id="IPR014729">
    <property type="entry name" value="Rossmann-like_a/b/a_fold"/>
</dbReference>
<dbReference type="PANTHER" id="PTHR45527:SF1">
    <property type="entry name" value="FATTY ACID SYNTHASE"/>
    <property type="match status" value="1"/>
</dbReference>
<dbReference type="InterPro" id="IPR036736">
    <property type="entry name" value="ACP-like_sf"/>
</dbReference>
<dbReference type="InterPro" id="IPR010071">
    <property type="entry name" value="AA_adenyl_dom"/>
</dbReference>
<comment type="cofactor">
    <cofactor evidence="1">
        <name>pantetheine 4'-phosphate</name>
        <dbReference type="ChEBI" id="CHEBI:47942"/>
    </cofactor>
</comment>
<keyword evidence="4" id="KW-0671">Queuosine biosynthesis</keyword>
<keyword evidence="3" id="KW-0597">Phosphoprotein</keyword>
<dbReference type="InterPro" id="IPR020845">
    <property type="entry name" value="AMP-binding_CS"/>
</dbReference>
<dbReference type="SUPFAM" id="SSF47336">
    <property type="entry name" value="ACP-like"/>
    <property type="match status" value="1"/>
</dbReference>
<evidence type="ECO:0000256" key="3">
    <source>
        <dbReference type="ARBA" id="ARBA00022553"/>
    </source>
</evidence>
<dbReference type="InterPro" id="IPR045851">
    <property type="entry name" value="AMP-bd_C_sf"/>
</dbReference>
<dbReference type="InterPro" id="IPR023213">
    <property type="entry name" value="CAT-like_dom_sf"/>
</dbReference>
<name>A0ABS5WJQ6_9FLAO</name>
<dbReference type="Pfam" id="PF06508">
    <property type="entry name" value="QueC"/>
    <property type="match status" value="1"/>
</dbReference>